<evidence type="ECO:0000313" key="1">
    <source>
        <dbReference type="EMBL" id="KZB95106.1"/>
    </source>
</evidence>
<sequence length="250" mass="28209">MLEVSVGRKGKAYRVRTTVRRHGLWLCALTIVTALSQASFVQAQIGALTTNCKSSGFNRTKTVYQFVATCRGRAPSPDGSLIIVQRAYRDRQPPIELQDSHGKILARLSSLSDDMPFTVLWSPDAHWLAVNHHVGSFMDELELFEIVDRRVVRRRQLVTAAKRQAVSRFRCLTPDAVLPSAMRWSKDSRHLMIVTISSPYACSENAKAGDWWPLWMIGDVATGRIDAKSVRVDKAEGALQEPRDPLYRRF</sequence>
<organism evidence="1 2">
    <name type="scientific">Sphingomonas melonis TY</name>
    <dbReference type="NCBI Taxonomy" id="621456"/>
    <lineage>
        <taxon>Bacteria</taxon>
        <taxon>Pseudomonadati</taxon>
        <taxon>Pseudomonadota</taxon>
        <taxon>Alphaproteobacteria</taxon>
        <taxon>Sphingomonadales</taxon>
        <taxon>Sphingomonadaceae</taxon>
        <taxon>Sphingomonas</taxon>
    </lineage>
</organism>
<dbReference type="AlphaFoldDB" id="A0A175Y424"/>
<dbReference type="EMBL" id="LQCK02000017">
    <property type="protein sequence ID" value="KZB95106.1"/>
    <property type="molecule type" value="Genomic_DNA"/>
</dbReference>
<gene>
    <name evidence="1" type="ORF">AVM11_17350</name>
</gene>
<keyword evidence="2" id="KW-1185">Reference proteome</keyword>
<protein>
    <submittedName>
        <fullName evidence="1">Uncharacterized protein</fullName>
    </submittedName>
</protein>
<proteinExistence type="predicted"/>
<dbReference type="OrthoDB" id="100212at2"/>
<accession>A0A175Y424</accession>
<dbReference type="SUPFAM" id="SSF82171">
    <property type="entry name" value="DPP6 N-terminal domain-like"/>
    <property type="match status" value="1"/>
</dbReference>
<dbReference type="RefSeq" id="WP_017977695.1">
    <property type="nucleotide sequence ID" value="NZ_CP017578.1"/>
</dbReference>
<comment type="caution">
    <text evidence="1">The sequence shown here is derived from an EMBL/GenBank/DDBJ whole genome shotgun (WGS) entry which is preliminary data.</text>
</comment>
<dbReference type="Proteomes" id="UP000078460">
    <property type="component" value="Unassembled WGS sequence"/>
</dbReference>
<dbReference type="GeneID" id="93796466"/>
<dbReference type="KEGG" id="smy:BJP26_06280"/>
<name>A0A175Y424_9SPHN</name>
<evidence type="ECO:0000313" key="2">
    <source>
        <dbReference type="Proteomes" id="UP000078460"/>
    </source>
</evidence>
<dbReference type="STRING" id="621456.BJP26_06280"/>
<reference evidence="1" key="1">
    <citation type="submission" date="2016-03" db="EMBL/GenBank/DDBJ databases">
        <title>Sphingomonas melonis TY, whole genome shotgun sequencing.</title>
        <authorList>
            <person name="Wang H."/>
            <person name="Zhu P."/>
        </authorList>
    </citation>
    <scope>NUCLEOTIDE SEQUENCE [LARGE SCALE GENOMIC DNA]</scope>
    <source>
        <strain evidence="1">TY</strain>
    </source>
</reference>